<dbReference type="CDD" id="cd09620">
    <property type="entry name" value="CBM9_like_3"/>
    <property type="match status" value="1"/>
</dbReference>
<evidence type="ECO:0000313" key="2">
    <source>
        <dbReference type="EMBL" id="MBU3838576.1"/>
    </source>
</evidence>
<reference evidence="2" key="2">
    <citation type="submission" date="2021-04" db="EMBL/GenBank/DDBJ databases">
        <authorList>
            <person name="Gilroy R."/>
        </authorList>
    </citation>
    <scope>NUCLEOTIDE SEQUENCE</scope>
    <source>
        <strain evidence="2">G4-2901</strain>
    </source>
</reference>
<dbReference type="AlphaFoldDB" id="A0A948WXY2"/>
<sequence>MKEIHVKRLPCVLAEAKQVSKIMDEAFIAFIPIDIVNWPDYPYCPKVEFRIAHTGESILLNYRVKEASVRAVAPSDQGRVWEDSCCEFFVRPEDENEYYNFECNCAGTLLLNYGKKGDRHHAPKEVLSGIKRWSSLGREPFDERFGEISWELSLIIPVSSLFNHNFKELSGRAFRANFYKCGDLLQTPHFLSWSPIDLPEPCFHCPDFFGRLVFE</sequence>
<dbReference type="InterPro" id="IPR010502">
    <property type="entry name" value="Carb-bd_dom_fam9"/>
</dbReference>
<dbReference type="Gene3D" id="2.60.40.1190">
    <property type="match status" value="1"/>
</dbReference>
<dbReference type="GO" id="GO:0016052">
    <property type="term" value="P:carbohydrate catabolic process"/>
    <property type="evidence" value="ECO:0007669"/>
    <property type="project" value="InterPro"/>
</dbReference>
<dbReference type="EMBL" id="JAHLFW010000080">
    <property type="protein sequence ID" value="MBU3838576.1"/>
    <property type="molecule type" value="Genomic_DNA"/>
</dbReference>
<dbReference type="SUPFAM" id="SSF49344">
    <property type="entry name" value="CBD9-like"/>
    <property type="match status" value="1"/>
</dbReference>
<proteinExistence type="predicted"/>
<protein>
    <recommendedName>
        <fullName evidence="1">Carbohydrate-binding domain-containing protein</fullName>
    </recommendedName>
</protein>
<name>A0A948WXY2_9BACT</name>
<dbReference type="GO" id="GO:0030246">
    <property type="term" value="F:carbohydrate binding"/>
    <property type="evidence" value="ECO:0007669"/>
    <property type="project" value="InterPro"/>
</dbReference>
<dbReference type="Proteomes" id="UP000783796">
    <property type="component" value="Unassembled WGS sequence"/>
</dbReference>
<evidence type="ECO:0000313" key="3">
    <source>
        <dbReference type="Proteomes" id="UP000783796"/>
    </source>
</evidence>
<accession>A0A948WXY2</accession>
<evidence type="ECO:0000259" key="1">
    <source>
        <dbReference type="Pfam" id="PF16011"/>
    </source>
</evidence>
<organism evidence="2 3">
    <name type="scientific">Candidatus Phocaeicola faecigallinarum</name>
    <dbReference type="NCBI Taxonomy" id="2838732"/>
    <lineage>
        <taxon>Bacteria</taxon>
        <taxon>Pseudomonadati</taxon>
        <taxon>Bacteroidota</taxon>
        <taxon>Bacteroidia</taxon>
        <taxon>Bacteroidales</taxon>
        <taxon>Bacteroidaceae</taxon>
        <taxon>Phocaeicola</taxon>
    </lineage>
</organism>
<reference evidence="2" key="1">
    <citation type="journal article" date="2021" name="PeerJ">
        <title>Extensive microbial diversity within the chicken gut microbiome revealed by metagenomics and culture.</title>
        <authorList>
            <person name="Gilroy R."/>
            <person name="Ravi A."/>
            <person name="Getino M."/>
            <person name="Pursley I."/>
            <person name="Horton D.L."/>
            <person name="Alikhan N.F."/>
            <person name="Baker D."/>
            <person name="Gharbi K."/>
            <person name="Hall N."/>
            <person name="Watson M."/>
            <person name="Adriaenssens E.M."/>
            <person name="Foster-Nyarko E."/>
            <person name="Jarju S."/>
            <person name="Secka A."/>
            <person name="Antonio M."/>
            <person name="Oren A."/>
            <person name="Chaudhuri R.R."/>
            <person name="La Ragione R."/>
            <person name="Hildebrand F."/>
            <person name="Pallen M.J."/>
        </authorList>
    </citation>
    <scope>NUCLEOTIDE SEQUENCE</scope>
    <source>
        <strain evidence="2">G4-2901</strain>
    </source>
</reference>
<dbReference type="Pfam" id="PF16011">
    <property type="entry name" value="CBM9_2"/>
    <property type="match status" value="1"/>
</dbReference>
<gene>
    <name evidence="2" type="ORF">H9777_09765</name>
</gene>
<feature type="domain" description="Carbohydrate-binding" evidence="1">
    <location>
        <begin position="18"/>
        <end position="214"/>
    </location>
</feature>
<comment type="caution">
    <text evidence="2">The sequence shown here is derived from an EMBL/GenBank/DDBJ whole genome shotgun (WGS) entry which is preliminary data.</text>
</comment>
<dbReference type="GO" id="GO:0004553">
    <property type="term" value="F:hydrolase activity, hydrolyzing O-glycosyl compounds"/>
    <property type="evidence" value="ECO:0007669"/>
    <property type="project" value="InterPro"/>
</dbReference>